<dbReference type="GeneID" id="56077955"/>
<name>A0A7D5NZJ8_9EURY</name>
<evidence type="ECO:0000313" key="2">
    <source>
        <dbReference type="Proteomes" id="UP000509667"/>
    </source>
</evidence>
<sequence length="161" mass="18918">MGPSLAHADIDSFVQGLEPESFDPSSPPENELWVNENARQFIYEVREYRNRYVHADFEWLSDQLGVPPSEIQENPETITEHLTEKYFDVHFSFDRDETEPSEEQIENWGYVQCVAFSLNTAFYLVDSYLERNRLETTVGEIKQRYWVLVLAMTILEITKTV</sequence>
<dbReference type="KEGG" id="hrr:HZS55_08790"/>
<evidence type="ECO:0000313" key="1">
    <source>
        <dbReference type="EMBL" id="QLH77383.1"/>
    </source>
</evidence>
<dbReference type="EMBL" id="CP058910">
    <property type="protein sequence ID" value="QLH77383.1"/>
    <property type="molecule type" value="Genomic_DNA"/>
</dbReference>
<dbReference type="AlphaFoldDB" id="A0A7D5NZJ8"/>
<dbReference type="RefSeq" id="WP_179911311.1">
    <property type="nucleotide sequence ID" value="NZ_CP058910.1"/>
</dbReference>
<accession>A0A7D5NZJ8</accession>
<dbReference type="OrthoDB" id="383812at2157"/>
<dbReference type="Proteomes" id="UP000509667">
    <property type="component" value="Chromosome"/>
</dbReference>
<keyword evidence="2" id="KW-1185">Reference proteome</keyword>
<protein>
    <submittedName>
        <fullName evidence="1">Uncharacterized protein</fullName>
    </submittedName>
</protein>
<organism evidence="1 2">
    <name type="scientific">Halosimplex rubrum</name>
    <dbReference type="NCBI Taxonomy" id="869889"/>
    <lineage>
        <taxon>Archaea</taxon>
        <taxon>Methanobacteriati</taxon>
        <taxon>Methanobacteriota</taxon>
        <taxon>Stenosarchaea group</taxon>
        <taxon>Halobacteria</taxon>
        <taxon>Halobacteriales</taxon>
        <taxon>Haloarculaceae</taxon>
        <taxon>Halosimplex</taxon>
    </lineage>
</organism>
<gene>
    <name evidence="1" type="ORF">HZS55_08790</name>
</gene>
<proteinExistence type="predicted"/>
<reference evidence="1 2" key="1">
    <citation type="submission" date="2020-07" db="EMBL/GenBank/DDBJ databases">
        <title>Halosimplex pelagicum sp. nov. and Halosimplex rubrum sp. nov., isolated from salted brown alga Laminaria, and emended description of the genus Halosimplex.</title>
        <authorList>
            <person name="Cui H."/>
        </authorList>
    </citation>
    <scope>NUCLEOTIDE SEQUENCE [LARGE SCALE GENOMIC DNA]</scope>
    <source>
        <strain evidence="1 2">R27</strain>
    </source>
</reference>